<dbReference type="Gene3D" id="2.160.20.10">
    <property type="entry name" value="Single-stranded right-handed beta-helix, Pectin lyase-like"/>
    <property type="match status" value="2"/>
</dbReference>
<dbReference type="RefSeq" id="WP_054863631.1">
    <property type="nucleotide sequence ID" value="NZ_MWPH01000003.1"/>
</dbReference>
<dbReference type="Proteomes" id="UP000196084">
    <property type="component" value="Unassembled WGS sequence"/>
</dbReference>
<organism evidence="3 4">
    <name type="scientific">Natronolimnobius baerhuensis</name>
    <dbReference type="NCBI Taxonomy" id="253108"/>
    <lineage>
        <taxon>Archaea</taxon>
        <taxon>Methanobacteriati</taxon>
        <taxon>Methanobacteriota</taxon>
        <taxon>Stenosarchaea group</taxon>
        <taxon>Halobacteria</taxon>
        <taxon>Halobacteriales</taxon>
        <taxon>Natrialbaceae</taxon>
        <taxon>Natronolimnobius</taxon>
    </lineage>
</organism>
<name>A0A202E6F1_9EURY</name>
<dbReference type="NCBIfam" id="TIGR03804">
    <property type="entry name" value="para_beta_helix"/>
    <property type="match status" value="1"/>
</dbReference>
<dbReference type="SMART" id="SM00722">
    <property type="entry name" value="CASH"/>
    <property type="match status" value="2"/>
</dbReference>
<protein>
    <submittedName>
        <fullName evidence="3">Copper-binding protein</fullName>
    </submittedName>
</protein>
<reference evidence="3 4" key="1">
    <citation type="submission" date="2017-02" db="EMBL/GenBank/DDBJ databases">
        <title>Natronthermophilus aegyptiacus gen. nov.,sp. nov., an aerobic, extremely halophilic alkalithermophilic archaeon isolated from the athalassohaline Wadi An Natrun, Egypt.</title>
        <authorList>
            <person name="Zhao B."/>
        </authorList>
    </citation>
    <scope>NUCLEOTIDE SEQUENCE [LARGE SCALE GENOMIC DNA]</scope>
    <source>
        <strain evidence="3 4">CGMCC 1.3597</strain>
    </source>
</reference>
<evidence type="ECO:0000313" key="3">
    <source>
        <dbReference type="EMBL" id="OVE83825.1"/>
    </source>
</evidence>
<dbReference type="InterPro" id="IPR022441">
    <property type="entry name" value="Para_beta_helix_rpt-2"/>
</dbReference>
<dbReference type="OrthoDB" id="29186at2157"/>
<feature type="region of interest" description="Disordered" evidence="1">
    <location>
        <begin position="32"/>
        <end position="55"/>
    </location>
</feature>
<feature type="domain" description="Carbohydrate-binding/sugar hydrolysis" evidence="2">
    <location>
        <begin position="85"/>
        <end position="234"/>
    </location>
</feature>
<dbReference type="InterPro" id="IPR011050">
    <property type="entry name" value="Pectin_lyase_fold/virulence"/>
</dbReference>
<evidence type="ECO:0000256" key="1">
    <source>
        <dbReference type="SAM" id="MobiDB-lite"/>
    </source>
</evidence>
<dbReference type="InterPro" id="IPR007742">
    <property type="entry name" value="NosD_dom"/>
</dbReference>
<dbReference type="AlphaFoldDB" id="A0A202E6F1"/>
<evidence type="ECO:0000259" key="2">
    <source>
        <dbReference type="SMART" id="SM00722"/>
    </source>
</evidence>
<dbReference type="InterPro" id="IPR026464">
    <property type="entry name" value="NosD_copper_fam"/>
</dbReference>
<gene>
    <name evidence="3" type="ORF">B2G88_15510</name>
</gene>
<dbReference type="SMART" id="SM00710">
    <property type="entry name" value="PbH1"/>
    <property type="match status" value="9"/>
</dbReference>
<dbReference type="Pfam" id="PF05048">
    <property type="entry name" value="NosD"/>
    <property type="match status" value="1"/>
</dbReference>
<proteinExistence type="predicted"/>
<keyword evidence="4" id="KW-1185">Reference proteome</keyword>
<evidence type="ECO:0000313" key="4">
    <source>
        <dbReference type="Proteomes" id="UP000196084"/>
    </source>
</evidence>
<feature type="domain" description="Carbohydrate-binding/sugar hydrolysis" evidence="2">
    <location>
        <begin position="240"/>
        <end position="403"/>
    </location>
</feature>
<dbReference type="NCBIfam" id="TIGR04247">
    <property type="entry name" value="NosD_copper_fam"/>
    <property type="match status" value="1"/>
</dbReference>
<comment type="caution">
    <text evidence="3">The sequence shown here is derived from an EMBL/GenBank/DDBJ whole genome shotgun (WGS) entry which is preliminary data.</text>
</comment>
<dbReference type="InterPro" id="IPR012334">
    <property type="entry name" value="Pectin_lyas_fold"/>
</dbReference>
<accession>A0A202E6F1</accession>
<dbReference type="SUPFAM" id="SSF51126">
    <property type="entry name" value="Pectin lyase-like"/>
    <property type="match status" value="1"/>
</dbReference>
<dbReference type="InterPro" id="IPR006626">
    <property type="entry name" value="PbH1"/>
</dbReference>
<dbReference type="InterPro" id="IPR006633">
    <property type="entry name" value="Carb-bd_sugar_hydrolysis-dom"/>
</dbReference>
<dbReference type="EMBL" id="MWPH01000003">
    <property type="protein sequence ID" value="OVE83825.1"/>
    <property type="molecule type" value="Genomic_DNA"/>
</dbReference>
<sequence>MTDRESWLLVAAVAVLLVALGAAVVAADGPASGTADATIEGWTPDVDDPRDVTAPDESGVATLEDQAYDSVQAAVDDAEPGDTITLEGRFDEHVTVETSDLTLEAADSAVGSETGTEAALLDGSGEGTVLEITAANVTVDGLWVRESGPDRSTEDAGIYVNGSDATLSDVRITESTFGIWITEATNVTVEDAAIAGREEIGESQRGNGIHLDRADGAQLLDNEITTVRDGIYFSWSEDVRADGNHLWDLRYGVHYMYSDHNHLEGNVAFDNDVGFALMVSQDLTIVDNVVVNNDGPSGQGILVKDVDNSEIRDNAVVANRNGLYVYNAHGNEIIDNLVLENGVGIHFTAGSTDERVVGNSVIENGEQAYASTTSQLAWNDTDGGNYWSDARASDLDGDGTSAVRHQPAGTVEQLVREQPQAAVFAESPAFDAVRMAESSFPILESPGVVDHRPLAEPPHDNWREYYADHDY</sequence>